<organism evidence="5 6">
    <name type="scientific">Callosobruchus maculatus</name>
    <name type="common">Southern cowpea weevil</name>
    <name type="synonym">Pulse bruchid</name>
    <dbReference type="NCBI Taxonomy" id="64391"/>
    <lineage>
        <taxon>Eukaryota</taxon>
        <taxon>Metazoa</taxon>
        <taxon>Ecdysozoa</taxon>
        <taxon>Arthropoda</taxon>
        <taxon>Hexapoda</taxon>
        <taxon>Insecta</taxon>
        <taxon>Pterygota</taxon>
        <taxon>Neoptera</taxon>
        <taxon>Endopterygota</taxon>
        <taxon>Coleoptera</taxon>
        <taxon>Polyphaga</taxon>
        <taxon>Cucujiformia</taxon>
        <taxon>Chrysomeloidea</taxon>
        <taxon>Chrysomelidae</taxon>
        <taxon>Bruchinae</taxon>
        <taxon>Bruchini</taxon>
        <taxon>Callosobruchus</taxon>
    </lineage>
</organism>
<dbReference type="InterPro" id="IPR016024">
    <property type="entry name" value="ARM-type_fold"/>
</dbReference>
<dbReference type="InterPro" id="IPR007205">
    <property type="entry name" value="Protein_HGH1_N"/>
</dbReference>
<sequence length="373" mass="42652">MSESLKELTKFLELGARSDLKSVAVDHILGLSADTDGLRAIITVPQIIVSLISLLNDKFKPVSKEASLALVNITADEKGALEVFNVDLDSYCPKLQCAPKHIVVQTLDKILDPESHIADECCMILSNLSRFQHLTEKIIDTIETNDKSFDKIINIFTKTQYNKQGCKLHYLGPVLANLSQSHRARMLILDKARCVIQRLLPFTEHENPVRRRGVAGTLKNCCFEDDFHEWLLGEDVDILPRLLLPLAGNEGFDDEDNEKLPLELQYLPDDKKREEDPDIRCMLLEAITHLVAKRRNREFIRDKNTYIILRELHKWEKDDEAKSACENLVDILIRTEEEIAHENLKEVDIPEDIRVKFDKVLGASKIKILLENQ</sequence>
<gene>
    <name evidence="5" type="ORF">CALMAC_LOCUS12765</name>
</gene>
<accession>A0A653D061</accession>
<evidence type="ECO:0000259" key="3">
    <source>
        <dbReference type="Pfam" id="PF04063"/>
    </source>
</evidence>
<dbReference type="EMBL" id="CAACVG010009275">
    <property type="protein sequence ID" value="VEN52744.1"/>
    <property type="molecule type" value="Genomic_DNA"/>
</dbReference>
<dbReference type="PANTHER" id="PTHR13387">
    <property type="entry name" value="PROTEIN HGH1 HOMOLOG"/>
    <property type="match status" value="1"/>
</dbReference>
<comment type="similarity">
    <text evidence="1">Belongs to the HGH1 family.</text>
</comment>
<dbReference type="OrthoDB" id="338814at2759"/>
<dbReference type="AlphaFoldDB" id="A0A653D061"/>
<name>A0A653D061_CALMS</name>
<dbReference type="Pfam" id="PF04064">
    <property type="entry name" value="DUF384"/>
    <property type="match status" value="1"/>
</dbReference>
<dbReference type="PANTHER" id="PTHR13387:SF9">
    <property type="entry name" value="PROTEIN HGH1 HOMOLOG"/>
    <property type="match status" value="1"/>
</dbReference>
<dbReference type="InterPro" id="IPR039717">
    <property type="entry name" value="Hgh1"/>
</dbReference>
<dbReference type="InterPro" id="IPR007206">
    <property type="entry name" value="Protein_HGH1_C"/>
</dbReference>
<evidence type="ECO:0000256" key="1">
    <source>
        <dbReference type="ARBA" id="ARBA00006712"/>
    </source>
</evidence>
<dbReference type="Gene3D" id="1.25.10.10">
    <property type="entry name" value="Leucine-rich Repeat Variant"/>
    <property type="match status" value="1"/>
</dbReference>
<dbReference type="InterPro" id="IPR011989">
    <property type="entry name" value="ARM-like"/>
</dbReference>
<dbReference type="SUPFAM" id="SSF48371">
    <property type="entry name" value="ARM repeat"/>
    <property type="match status" value="1"/>
</dbReference>
<evidence type="ECO:0000313" key="6">
    <source>
        <dbReference type="Proteomes" id="UP000410492"/>
    </source>
</evidence>
<evidence type="ECO:0000256" key="2">
    <source>
        <dbReference type="ARBA" id="ARBA00014076"/>
    </source>
</evidence>
<feature type="domain" description="Protein HGH1 N-terminal" evidence="3">
    <location>
        <begin position="109"/>
        <end position="281"/>
    </location>
</feature>
<feature type="domain" description="Protein HGH1 C-terminal" evidence="4">
    <location>
        <begin position="286"/>
        <end position="339"/>
    </location>
</feature>
<reference evidence="5 6" key="1">
    <citation type="submission" date="2019-01" db="EMBL/GenBank/DDBJ databases">
        <authorList>
            <person name="Sayadi A."/>
        </authorList>
    </citation>
    <scope>NUCLEOTIDE SEQUENCE [LARGE SCALE GENOMIC DNA]</scope>
</reference>
<proteinExistence type="inferred from homology"/>
<dbReference type="Proteomes" id="UP000410492">
    <property type="component" value="Unassembled WGS sequence"/>
</dbReference>
<dbReference type="Pfam" id="PF04063">
    <property type="entry name" value="DUF383"/>
    <property type="match status" value="1"/>
</dbReference>
<evidence type="ECO:0000313" key="5">
    <source>
        <dbReference type="EMBL" id="VEN52744.1"/>
    </source>
</evidence>
<protein>
    <recommendedName>
        <fullName evidence="2">Protein HGH1 homolog</fullName>
    </recommendedName>
</protein>
<keyword evidence="6" id="KW-1185">Reference proteome</keyword>
<evidence type="ECO:0000259" key="4">
    <source>
        <dbReference type="Pfam" id="PF04064"/>
    </source>
</evidence>